<reference evidence="2" key="1">
    <citation type="submission" date="2022-11" db="EMBL/GenBank/DDBJ databases">
        <title>Description of Microcella daejonensis nov. sp, isolated from riverside soil.</title>
        <authorList>
            <person name="Molina K.M."/>
            <person name="Kim S.B."/>
        </authorList>
    </citation>
    <scope>NUCLEOTIDE SEQUENCE</scope>
    <source>
        <strain evidence="2">MMS21-STM12</strain>
    </source>
</reference>
<proteinExistence type="predicted"/>
<accession>A0A9E8MNY6</accession>
<keyword evidence="1" id="KW-1133">Transmembrane helix</keyword>
<sequence length="124" mass="12827">MSMTTVEQPSTRRVGHLLVDVALLGLAAALIAIVLAVAPGPEVCALAIPSPTPCFPVDRDRIALITVISVGVLAVVGWIANHLLHGRTRAVVLVVVVVAALVVGLLGAASLHYSFWILPPSPFG</sequence>
<feature type="transmembrane region" description="Helical" evidence="1">
    <location>
        <begin position="92"/>
        <end position="118"/>
    </location>
</feature>
<dbReference type="EMBL" id="CP113089">
    <property type="protein sequence ID" value="WAB82427.1"/>
    <property type="molecule type" value="Genomic_DNA"/>
</dbReference>
<dbReference type="Proteomes" id="UP001164706">
    <property type="component" value="Chromosome"/>
</dbReference>
<feature type="transmembrane region" description="Helical" evidence="1">
    <location>
        <begin position="61"/>
        <end position="80"/>
    </location>
</feature>
<keyword evidence="1" id="KW-0472">Membrane</keyword>
<dbReference type="AlphaFoldDB" id="A0A9E8MNY6"/>
<evidence type="ECO:0000256" key="1">
    <source>
        <dbReference type="SAM" id="Phobius"/>
    </source>
</evidence>
<name>A0A9E8MNY6_9MICO</name>
<protein>
    <submittedName>
        <fullName evidence="2">Uncharacterized protein</fullName>
    </submittedName>
</protein>
<feature type="transmembrane region" description="Helical" evidence="1">
    <location>
        <begin position="21"/>
        <end position="41"/>
    </location>
</feature>
<keyword evidence="1" id="KW-0812">Transmembrane</keyword>
<gene>
    <name evidence="2" type="ORF">OVN18_05340</name>
</gene>
<dbReference type="KEGG" id="mdb:OVN18_05340"/>
<evidence type="ECO:0000313" key="2">
    <source>
        <dbReference type="EMBL" id="WAB82427.1"/>
    </source>
</evidence>
<keyword evidence="3" id="KW-1185">Reference proteome</keyword>
<dbReference type="RefSeq" id="WP_267782461.1">
    <property type="nucleotide sequence ID" value="NZ_CP113089.1"/>
</dbReference>
<evidence type="ECO:0000313" key="3">
    <source>
        <dbReference type="Proteomes" id="UP001164706"/>
    </source>
</evidence>
<organism evidence="2 3">
    <name type="scientific">Microcella daejeonensis</name>
    <dbReference type="NCBI Taxonomy" id="2994971"/>
    <lineage>
        <taxon>Bacteria</taxon>
        <taxon>Bacillati</taxon>
        <taxon>Actinomycetota</taxon>
        <taxon>Actinomycetes</taxon>
        <taxon>Micrococcales</taxon>
        <taxon>Microbacteriaceae</taxon>
        <taxon>Microcella</taxon>
    </lineage>
</organism>